<dbReference type="STRING" id="933084.A0A067QDP5"/>
<evidence type="ECO:0000256" key="1">
    <source>
        <dbReference type="SAM" id="MobiDB-lite"/>
    </source>
</evidence>
<dbReference type="OrthoDB" id="3269357at2759"/>
<sequence length="406" mass="45014">MSLILYLRCLFFGLFIVCNAIICSVAVWHLSLAQAVGYNLILAQIDTFLIFLGAFALAFIFTIIFVNLARRRAVTSHVWFECLWVGLFWVMELAGAAALTAIFPNIMCDAQVESLARQSCTSSKVLLAFSWICTIVGKAQSRHYIWFADASTTVLLYFIILVVSAIIHHQQNTHVWHSRVWDFPWFASHLSLKNLPELPSPATKPRAGPRPLSLAAPQPRRAVPAEIYSHRAGLDSQYEIEHYRPPTTIAERPVPPVPAAAPPQHMVQASRQAVALPSVPSLYPHHMQSTMAPATRLPALRSQTHPQASSGPNPLGEWPRADILTRARSDRRKGPPSSFQSTSTKATSRPPPSMAVSNQPTSPTRPRPTGPRTRSSSSESQSHRPPPLDLSNISSFRNMDSRTRRG</sequence>
<dbReference type="AlphaFoldDB" id="A0A067QDP5"/>
<evidence type="ECO:0000313" key="4">
    <source>
        <dbReference type="Proteomes" id="UP000027265"/>
    </source>
</evidence>
<feature type="transmembrane region" description="Helical" evidence="2">
    <location>
        <begin position="5"/>
        <end position="28"/>
    </location>
</feature>
<keyword evidence="2" id="KW-0812">Transmembrane</keyword>
<name>A0A067QDP5_9AGAM</name>
<dbReference type="Proteomes" id="UP000027265">
    <property type="component" value="Unassembled WGS sequence"/>
</dbReference>
<dbReference type="EMBL" id="KL197713">
    <property type="protein sequence ID" value="KDQ60721.1"/>
    <property type="molecule type" value="Genomic_DNA"/>
</dbReference>
<keyword evidence="2" id="KW-0472">Membrane</keyword>
<feature type="transmembrane region" description="Helical" evidence="2">
    <location>
        <begin position="144"/>
        <end position="167"/>
    </location>
</feature>
<evidence type="ECO:0000256" key="2">
    <source>
        <dbReference type="SAM" id="Phobius"/>
    </source>
</evidence>
<feature type="compositionally biased region" description="Low complexity" evidence="1">
    <location>
        <begin position="370"/>
        <end position="380"/>
    </location>
</feature>
<feature type="transmembrane region" description="Helical" evidence="2">
    <location>
        <begin position="48"/>
        <end position="66"/>
    </location>
</feature>
<keyword evidence="4" id="KW-1185">Reference proteome</keyword>
<evidence type="ECO:0008006" key="5">
    <source>
        <dbReference type="Google" id="ProtNLM"/>
    </source>
</evidence>
<feature type="region of interest" description="Disordered" evidence="1">
    <location>
        <begin position="326"/>
        <end position="406"/>
    </location>
</feature>
<protein>
    <recommendedName>
        <fullName evidence="5">MARVEL domain-containing protein</fullName>
    </recommendedName>
</protein>
<proteinExistence type="predicted"/>
<dbReference type="HOGENOM" id="CLU_053575_0_0_1"/>
<feature type="compositionally biased region" description="Polar residues" evidence="1">
    <location>
        <begin position="337"/>
        <end position="347"/>
    </location>
</feature>
<dbReference type="InParanoid" id="A0A067QDP5"/>
<evidence type="ECO:0000313" key="3">
    <source>
        <dbReference type="EMBL" id="KDQ60721.1"/>
    </source>
</evidence>
<reference evidence="4" key="1">
    <citation type="journal article" date="2014" name="Proc. Natl. Acad. Sci. U.S.A.">
        <title>Extensive sampling of basidiomycete genomes demonstrates inadequacy of the white-rot/brown-rot paradigm for wood decay fungi.</title>
        <authorList>
            <person name="Riley R."/>
            <person name="Salamov A.A."/>
            <person name="Brown D.W."/>
            <person name="Nagy L.G."/>
            <person name="Floudas D."/>
            <person name="Held B.W."/>
            <person name="Levasseur A."/>
            <person name="Lombard V."/>
            <person name="Morin E."/>
            <person name="Otillar R."/>
            <person name="Lindquist E.A."/>
            <person name="Sun H."/>
            <person name="LaButti K.M."/>
            <person name="Schmutz J."/>
            <person name="Jabbour D."/>
            <person name="Luo H."/>
            <person name="Baker S.E."/>
            <person name="Pisabarro A.G."/>
            <person name="Walton J.D."/>
            <person name="Blanchette R.A."/>
            <person name="Henrissat B."/>
            <person name="Martin F."/>
            <person name="Cullen D."/>
            <person name="Hibbett D.S."/>
            <person name="Grigoriev I.V."/>
        </authorList>
    </citation>
    <scope>NUCLEOTIDE SEQUENCE [LARGE SCALE GENOMIC DNA]</scope>
    <source>
        <strain evidence="4">MUCL 33604</strain>
    </source>
</reference>
<organism evidence="3 4">
    <name type="scientific">Jaapia argillacea MUCL 33604</name>
    <dbReference type="NCBI Taxonomy" id="933084"/>
    <lineage>
        <taxon>Eukaryota</taxon>
        <taxon>Fungi</taxon>
        <taxon>Dikarya</taxon>
        <taxon>Basidiomycota</taxon>
        <taxon>Agaricomycotina</taxon>
        <taxon>Agaricomycetes</taxon>
        <taxon>Agaricomycetidae</taxon>
        <taxon>Jaapiales</taxon>
        <taxon>Jaapiaceae</taxon>
        <taxon>Jaapia</taxon>
    </lineage>
</organism>
<accession>A0A067QDP5</accession>
<gene>
    <name evidence="3" type="ORF">JAAARDRAFT_559769</name>
</gene>
<feature type="transmembrane region" description="Helical" evidence="2">
    <location>
        <begin position="78"/>
        <end position="103"/>
    </location>
</feature>
<keyword evidence="2" id="KW-1133">Transmembrane helix</keyword>